<evidence type="ECO:0000313" key="3">
    <source>
        <dbReference type="Proteomes" id="UP000054908"/>
    </source>
</evidence>
<evidence type="ECO:0000256" key="1">
    <source>
        <dbReference type="SAM" id="SignalP"/>
    </source>
</evidence>
<gene>
    <name evidence="2" type="ORF">Lmac_0147</name>
</gene>
<dbReference type="PATRIC" id="fig|466.6.peg.156"/>
<keyword evidence="1" id="KW-0732">Signal</keyword>
<feature type="chain" id="PRO_5006915439" evidence="1">
    <location>
        <begin position="19"/>
        <end position="116"/>
    </location>
</feature>
<protein>
    <submittedName>
        <fullName evidence="2">Uncharacterized protein</fullName>
    </submittedName>
</protein>
<proteinExistence type="predicted"/>
<dbReference type="Proteomes" id="UP000054908">
    <property type="component" value="Unassembled WGS sequence"/>
</dbReference>
<organism evidence="2 3">
    <name type="scientific">Legionella maceachernii</name>
    <dbReference type="NCBI Taxonomy" id="466"/>
    <lineage>
        <taxon>Bacteria</taxon>
        <taxon>Pseudomonadati</taxon>
        <taxon>Pseudomonadota</taxon>
        <taxon>Gammaproteobacteria</taxon>
        <taxon>Legionellales</taxon>
        <taxon>Legionellaceae</taxon>
        <taxon>Legionella</taxon>
    </lineage>
</organism>
<feature type="signal peptide" evidence="1">
    <location>
        <begin position="1"/>
        <end position="18"/>
    </location>
</feature>
<name>A0A0W0WGU5_9GAMM</name>
<evidence type="ECO:0000313" key="2">
    <source>
        <dbReference type="EMBL" id="KTD31563.1"/>
    </source>
</evidence>
<dbReference type="RefSeq" id="WP_058450988.1">
    <property type="nucleotide sequence ID" value="NZ_CAAAIB010000001.1"/>
</dbReference>
<dbReference type="AlphaFoldDB" id="A0A0W0WGU5"/>
<dbReference type="OrthoDB" id="512976at2"/>
<keyword evidence="3" id="KW-1185">Reference proteome</keyword>
<dbReference type="STRING" id="466.Lmac_0147"/>
<comment type="caution">
    <text evidence="2">The sequence shown here is derived from an EMBL/GenBank/DDBJ whole genome shotgun (WGS) entry which is preliminary data.</text>
</comment>
<sequence length="116" mass="13162">MKRLIGFLSFFFTTLAMAATLDTDHYRIVITCLSQDHEVGCERVSYEGTNKETGSTIRLIGKQIMQMCADKTTPCHSLGYEFSNGNTYYFVSEDGQLKVIDGSKILINEHGEWTYE</sequence>
<accession>A0A0W0WGU5</accession>
<reference evidence="2 3" key="1">
    <citation type="submission" date="2015-11" db="EMBL/GenBank/DDBJ databases">
        <title>Genomic analysis of 38 Legionella species identifies large and diverse effector repertoires.</title>
        <authorList>
            <person name="Burstein D."/>
            <person name="Amaro F."/>
            <person name="Zusman T."/>
            <person name="Lifshitz Z."/>
            <person name="Cohen O."/>
            <person name="Gilbert J.A."/>
            <person name="Pupko T."/>
            <person name="Shuman H.A."/>
            <person name="Segal G."/>
        </authorList>
    </citation>
    <scope>NUCLEOTIDE SEQUENCE [LARGE SCALE GENOMIC DNA]</scope>
    <source>
        <strain evidence="2 3">PX-1-G2-E2</strain>
    </source>
</reference>
<dbReference type="EMBL" id="LNYL01000004">
    <property type="protein sequence ID" value="KTD31563.1"/>
    <property type="molecule type" value="Genomic_DNA"/>
</dbReference>